<dbReference type="CDD" id="cd00167">
    <property type="entry name" value="SANT"/>
    <property type="match status" value="2"/>
</dbReference>
<feature type="domain" description="Myb-like" evidence="9">
    <location>
        <begin position="86"/>
        <end position="136"/>
    </location>
</feature>
<evidence type="ECO:0000313" key="12">
    <source>
        <dbReference type="EMBL" id="TYK30393.1"/>
    </source>
</evidence>
<dbReference type="InterPro" id="IPR001005">
    <property type="entry name" value="SANT/Myb"/>
</dbReference>
<keyword evidence="7" id="KW-0539">Nucleus</keyword>
<dbReference type="InterPro" id="IPR017930">
    <property type="entry name" value="Myb_dom"/>
</dbReference>
<keyword evidence="4" id="KW-0238">DNA-binding</keyword>
<dbReference type="GO" id="GO:0009653">
    <property type="term" value="P:anatomical structure morphogenesis"/>
    <property type="evidence" value="ECO:0007669"/>
    <property type="project" value="UniProtKB-ARBA"/>
</dbReference>
<dbReference type="SMART" id="SM00717">
    <property type="entry name" value="SANT"/>
    <property type="match status" value="2"/>
</dbReference>
<dbReference type="Gene3D" id="1.10.10.60">
    <property type="entry name" value="Homeodomain-like"/>
    <property type="match status" value="2"/>
</dbReference>
<reference evidence="13 14" key="1">
    <citation type="submission" date="2019-08" db="EMBL/GenBank/DDBJ databases">
        <title>Draft genome sequences of two oriental melons (Cucumis melo L. var makuwa).</title>
        <authorList>
            <person name="Kwon S.-Y."/>
        </authorList>
    </citation>
    <scope>NUCLEOTIDE SEQUENCE [LARGE SCALE GENOMIC DNA]</scope>
    <source>
        <strain evidence="14">cv. Chang Bougi</strain>
        <strain evidence="13">cv. SW 3</strain>
        <tissue evidence="12">Leaf</tissue>
    </source>
</reference>
<feature type="compositionally biased region" description="Polar residues" evidence="8">
    <location>
        <begin position="285"/>
        <end position="306"/>
    </location>
</feature>
<comment type="caution">
    <text evidence="12">The sequence shown here is derived from an EMBL/GenBank/DDBJ whole genome shotgun (WGS) entry which is preliminary data.</text>
</comment>
<protein>
    <submittedName>
        <fullName evidence="12">Transcription factor GAMYB</fullName>
    </submittedName>
</protein>
<dbReference type="PANTHER" id="PTHR47995:SF18">
    <property type="entry name" value="TRANSCRIPTION FACTOR MYB65"/>
    <property type="match status" value="1"/>
</dbReference>
<evidence type="ECO:0000313" key="14">
    <source>
        <dbReference type="Proteomes" id="UP000321947"/>
    </source>
</evidence>
<dbReference type="GO" id="GO:0003677">
    <property type="term" value="F:DNA binding"/>
    <property type="evidence" value="ECO:0007669"/>
    <property type="project" value="UniProtKB-KW"/>
</dbReference>
<dbReference type="GO" id="GO:0005634">
    <property type="term" value="C:nucleus"/>
    <property type="evidence" value="ECO:0007669"/>
    <property type="project" value="UniProtKB-SubCell"/>
</dbReference>
<evidence type="ECO:0000256" key="2">
    <source>
        <dbReference type="ARBA" id="ARBA00022737"/>
    </source>
</evidence>
<dbReference type="FunFam" id="1.10.10.60:FF:000119">
    <property type="entry name" value="Transcription factor GAMYB"/>
    <property type="match status" value="1"/>
</dbReference>
<accession>A0A5D3E2Q0</accession>
<dbReference type="EMBL" id="SSTD01000633">
    <property type="protein sequence ID" value="TYK30393.1"/>
    <property type="molecule type" value="Genomic_DNA"/>
</dbReference>
<evidence type="ECO:0000256" key="8">
    <source>
        <dbReference type="SAM" id="MobiDB-lite"/>
    </source>
</evidence>
<feature type="domain" description="HTH myb-type" evidence="10">
    <location>
        <begin position="86"/>
        <end position="140"/>
    </location>
</feature>
<dbReference type="Proteomes" id="UP000321947">
    <property type="component" value="Unassembled WGS sequence"/>
</dbReference>
<name>A0A5D3E2Q0_CUCMM</name>
<evidence type="ECO:0000256" key="7">
    <source>
        <dbReference type="ARBA" id="ARBA00023242"/>
    </source>
</evidence>
<dbReference type="GO" id="GO:0040008">
    <property type="term" value="P:regulation of growth"/>
    <property type="evidence" value="ECO:0007669"/>
    <property type="project" value="UniProtKB-ARBA"/>
</dbReference>
<gene>
    <name evidence="12" type="ORF">E5676_scaffold2254G00060</name>
    <name evidence="11" type="ORF">E6C27_scaffold139G005000</name>
</gene>
<dbReference type="PANTHER" id="PTHR47995">
    <property type="entry name" value="TRANSCRIPTION FACTOR MYB33-RELATED"/>
    <property type="match status" value="1"/>
</dbReference>
<evidence type="ECO:0000256" key="4">
    <source>
        <dbReference type="ARBA" id="ARBA00023125"/>
    </source>
</evidence>
<dbReference type="EMBL" id="SSTE01022915">
    <property type="protein sequence ID" value="KAA0031713.1"/>
    <property type="molecule type" value="Genomic_DNA"/>
</dbReference>
<dbReference type="Pfam" id="PF00249">
    <property type="entry name" value="Myb_DNA-binding"/>
    <property type="match status" value="2"/>
</dbReference>
<keyword evidence="5" id="KW-0010">Activator</keyword>
<dbReference type="FunFam" id="1.10.10.60:FF:000001">
    <property type="entry name" value="MYB-related transcription factor"/>
    <property type="match status" value="1"/>
</dbReference>
<evidence type="ECO:0000256" key="3">
    <source>
        <dbReference type="ARBA" id="ARBA00023015"/>
    </source>
</evidence>
<dbReference type="SUPFAM" id="SSF46689">
    <property type="entry name" value="Homeodomain-like"/>
    <property type="match status" value="1"/>
</dbReference>
<evidence type="ECO:0000256" key="1">
    <source>
        <dbReference type="ARBA" id="ARBA00004123"/>
    </source>
</evidence>
<sequence length="602" mass="66769">MRHPKNEIEDNLPSQDQTLSPLLDEDSGGNASGIVLKKGPWTSAEDEILIEYVKKHGEGNWNAVQKHSGLSRCGKSCRLRWANHLRPNLKKGAFTAEEEHLIIELHAKMGNKWARMAAHLPGRTDNEIKNYWNTRIKRRQRAGLPLYPPEVCLRTWQALQQTQDSGGSTIVDNDHHDLLRANSYDIPDVTFHSLKPQSALSYMPELPDISSCMLKRGLDSSQYCNFMQSALHRQKRFRDSASLFPGPDGSVKTPFHQFEDNSYSQAAQSFGTPFAVESNPTTKNAMSFGSFEGSHSLTNGNSSASQHSKETEKLELPSLQYPETDLTSWDTTIQPAMFESVDPFIQSTPTFVLQATDRQSPCHSGLLEALVYPKPMGPKNHPSDKNSNSCSVTPGDVTDSYNMAASKTEIDDYTEVISPFGHSTSSLFSECTPISATGSSYEDPTLTEAFSGSHVKSEPLDHAWTPDREKAAKSRVNFARPDALLTSDWHDRSSGIVEDTTNVTDAISLLLGDDLAADYEHFPNGISTTHSAWGLDSCSWNNMPARKTVSQLLRRRRPKEQICGLGLVPGEVPALLKNKSLYSNSLKEKFDGLGGQRMFYNG</sequence>
<keyword evidence="6" id="KW-0804">Transcription</keyword>
<dbReference type="PROSITE" id="PS51294">
    <property type="entry name" value="HTH_MYB"/>
    <property type="match status" value="2"/>
</dbReference>
<dbReference type="AlphaFoldDB" id="A0A5D3E2Q0"/>
<feature type="region of interest" description="Disordered" evidence="8">
    <location>
        <begin position="1"/>
        <end position="27"/>
    </location>
</feature>
<dbReference type="Proteomes" id="UP000321393">
    <property type="component" value="Unassembled WGS sequence"/>
</dbReference>
<evidence type="ECO:0000259" key="10">
    <source>
        <dbReference type="PROSITE" id="PS51294"/>
    </source>
</evidence>
<dbReference type="STRING" id="1194695.A0A5D3E2Q0"/>
<dbReference type="OrthoDB" id="2143914at2759"/>
<keyword evidence="2" id="KW-0677">Repeat</keyword>
<feature type="domain" description="HTH myb-type" evidence="10">
    <location>
        <begin position="33"/>
        <end position="85"/>
    </location>
</feature>
<feature type="domain" description="Myb-like" evidence="9">
    <location>
        <begin position="36"/>
        <end position="85"/>
    </location>
</feature>
<keyword evidence="3" id="KW-0805">Transcription regulation</keyword>
<evidence type="ECO:0000256" key="6">
    <source>
        <dbReference type="ARBA" id="ARBA00023163"/>
    </source>
</evidence>
<comment type="subcellular location">
    <subcellularLocation>
        <location evidence="1">Nucleus</location>
    </subcellularLocation>
</comment>
<organism evidence="12 14">
    <name type="scientific">Cucumis melo var. makuwa</name>
    <name type="common">Oriental melon</name>
    <dbReference type="NCBI Taxonomy" id="1194695"/>
    <lineage>
        <taxon>Eukaryota</taxon>
        <taxon>Viridiplantae</taxon>
        <taxon>Streptophyta</taxon>
        <taxon>Embryophyta</taxon>
        <taxon>Tracheophyta</taxon>
        <taxon>Spermatophyta</taxon>
        <taxon>Magnoliopsida</taxon>
        <taxon>eudicotyledons</taxon>
        <taxon>Gunneridae</taxon>
        <taxon>Pentapetalae</taxon>
        <taxon>rosids</taxon>
        <taxon>fabids</taxon>
        <taxon>Cucurbitales</taxon>
        <taxon>Cucurbitaceae</taxon>
        <taxon>Benincaseae</taxon>
        <taxon>Cucumis</taxon>
    </lineage>
</organism>
<evidence type="ECO:0000313" key="11">
    <source>
        <dbReference type="EMBL" id="KAA0031713.1"/>
    </source>
</evidence>
<evidence type="ECO:0000256" key="5">
    <source>
        <dbReference type="ARBA" id="ARBA00023159"/>
    </source>
</evidence>
<dbReference type="GO" id="GO:0045893">
    <property type="term" value="P:positive regulation of DNA-templated transcription"/>
    <property type="evidence" value="ECO:0007669"/>
    <property type="project" value="UniProtKB-ARBA"/>
</dbReference>
<evidence type="ECO:0000313" key="13">
    <source>
        <dbReference type="Proteomes" id="UP000321393"/>
    </source>
</evidence>
<dbReference type="PROSITE" id="PS50090">
    <property type="entry name" value="MYB_LIKE"/>
    <property type="match status" value="2"/>
</dbReference>
<dbReference type="InterPro" id="IPR009057">
    <property type="entry name" value="Homeodomain-like_sf"/>
</dbReference>
<dbReference type="GO" id="GO:0048235">
    <property type="term" value="P:pollen sperm cell differentiation"/>
    <property type="evidence" value="ECO:0007669"/>
    <property type="project" value="UniProtKB-ARBA"/>
</dbReference>
<feature type="region of interest" description="Disordered" evidence="8">
    <location>
        <begin position="285"/>
        <end position="320"/>
    </location>
</feature>
<proteinExistence type="predicted"/>
<evidence type="ECO:0000259" key="9">
    <source>
        <dbReference type="PROSITE" id="PS50090"/>
    </source>
</evidence>